<organism evidence="1 2">
    <name type="scientific">Nostoc punctiforme (strain ATCC 29133 / PCC 73102)</name>
    <dbReference type="NCBI Taxonomy" id="63737"/>
    <lineage>
        <taxon>Bacteria</taxon>
        <taxon>Bacillati</taxon>
        <taxon>Cyanobacteriota</taxon>
        <taxon>Cyanophyceae</taxon>
        <taxon>Nostocales</taxon>
        <taxon>Nostocaceae</taxon>
        <taxon>Nostoc</taxon>
    </lineage>
</organism>
<evidence type="ECO:0000313" key="2">
    <source>
        <dbReference type="Proteomes" id="UP000001191"/>
    </source>
</evidence>
<dbReference type="HOGENOM" id="CLU_1990342_0_0_3"/>
<dbReference type="RefSeq" id="WP_012407571.1">
    <property type="nucleotide sequence ID" value="NC_010628.1"/>
</dbReference>
<protein>
    <submittedName>
        <fullName evidence="1">Uncharacterized protein</fullName>
    </submittedName>
</protein>
<dbReference type="Proteomes" id="UP000001191">
    <property type="component" value="Chromosome"/>
</dbReference>
<dbReference type="eggNOG" id="ENOG502ZFE5">
    <property type="taxonomic scope" value="Bacteria"/>
</dbReference>
<reference evidence="2" key="1">
    <citation type="submission" date="2008-04" db="EMBL/GenBank/DDBJ databases">
        <title>Complete sequence of chromosome of Nostoc punctiforme ATCC 29133.</title>
        <authorList>
            <consortium name="US DOE Joint Genome Institute"/>
            <person name="Copeland A."/>
            <person name="Lucas S."/>
            <person name="Lapidus A."/>
            <person name="Glavina del Rio T."/>
            <person name="Dalin E."/>
            <person name="Tice H."/>
            <person name="Pitluck S."/>
            <person name="Chain P."/>
            <person name="Malfatti S."/>
            <person name="Shin M."/>
            <person name="Vergez L."/>
            <person name="Schmutz J."/>
            <person name="Larimer F."/>
            <person name="Land M."/>
            <person name="Hauser L."/>
            <person name="Kyrpides N."/>
            <person name="Kim E."/>
            <person name="Meeks J.C."/>
            <person name="Elhai J."/>
            <person name="Campbell E.L."/>
            <person name="Thiel T."/>
            <person name="Longmire J."/>
            <person name="Potts M."/>
            <person name="Atlas R."/>
        </authorList>
    </citation>
    <scope>NUCLEOTIDE SEQUENCE [LARGE SCALE GENOMIC DNA]</scope>
    <source>
        <strain evidence="2">ATCC 29133 / PCC 73102</strain>
    </source>
</reference>
<dbReference type="EnsemblBacteria" id="ACC79549">
    <property type="protein sequence ID" value="ACC79549"/>
    <property type="gene ID" value="Npun_F0810"/>
</dbReference>
<accession>B2IT51</accession>
<evidence type="ECO:0000313" key="1">
    <source>
        <dbReference type="EMBL" id="ACC79549.1"/>
    </source>
</evidence>
<reference evidence="1 2" key="2">
    <citation type="journal article" date="2013" name="Plant Physiol.">
        <title>A Nostoc punctiforme Sugar Transporter Necessary to Establish a Cyanobacterium-Plant Symbiosis.</title>
        <authorList>
            <person name="Ekman M."/>
            <person name="Picossi S."/>
            <person name="Campbell E.L."/>
            <person name="Meeks J.C."/>
            <person name="Flores E."/>
        </authorList>
    </citation>
    <scope>NUCLEOTIDE SEQUENCE [LARGE SCALE GENOMIC DNA]</scope>
    <source>
        <strain evidence="2">ATCC 29133 / PCC 73102</strain>
    </source>
</reference>
<dbReference type="OrthoDB" id="9975931at2"/>
<keyword evidence="2" id="KW-1185">Reference proteome</keyword>
<dbReference type="EMBL" id="CP001037">
    <property type="protein sequence ID" value="ACC79549.1"/>
    <property type="molecule type" value="Genomic_DNA"/>
</dbReference>
<gene>
    <name evidence="1" type="ordered locus">Npun_F0810</name>
</gene>
<name>B2IT51_NOSP7</name>
<dbReference type="KEGG" id="npu:Npun_F0810"/>
<dbReference type="AlphaFoldDB" id="B2IT51"/>
<sequence length="125" mass="14421">MQVYLNVLPVASEKEVVEVILLENLTKKQILDRLEDVLKREREYSLAVADSVFNDSDKEEAKDLVTLNEYLERQNIVVSKGDFHLLAVRVAKAYIEEYGIKPRRVNRKSPISGDFKNKAYGYTDD</sequence>
<proteinExistence type="predicted"/>